<keyword evidence="1" id="KW-0812">Transmembrane</keyword>
<dbReference type="STRING" id="1121326.CLMAG_22110"/>
<keyword evidence="1" id="KW-1133">Transmembrane helix</keyword>
<evidence type="ECO:0000313" key="2">
    <source>
        <dbReference type="EMBL" id="KZL92402.1"/>
    </source>
</evidence>
<accession>A0A161YNU5</accession>
<proteinExistence type="predicted"/>
<comment type="caution">
    <text evidence="2">The sequence shown here is derived from an EMBL/GenBank/DDBJ whole genome shotgun (WGS) entry which is preliminary data.</text>
</comment>
<evidence type="ECO:0000313" key="3">
    <source>
        <dbReference type="Proteomes" id="UP000076603"/>
    </source>
</evidence>
<dbReference type="Proteomes" id="UP000076603">
    <property type="component" value="Unassembled WGS sequence"/>
</dbReference>
<sequence length="64" mass="7440">MIIIILGLAMVTLTYYMGNDRVFFLYLREYVWHKFALPIQFGVPLLLLLALGVKKSLIHAKNQM</sequence>
<name>A0A161YNU5_9CLOT</name>
<dbReference type="EMBL" id="LWAE01000002">
    <property type="protein sequence ID" value="KZL92402.1"/>
    <property type="molecule type" value="Genomic_DNA"/>
</dbReference>
<dbReference type="PATRIC" id="fig|1121326.3.peg.2204"/>
<protein>
    <submittedName>
        <fullName evidence="2">Uncharacterized protein</fullName>
    </submittedName>
</protein>
<keyword evidence="1" id="KW-0472">Membrane</keyword>
<reference evidence="2 3" key="1">
    <citation type="submission" date="2016-04" db="EMBL/GenBank/DDBJ databases">
        <title>Genome sequence of Clostridium magnum DSM 2767.</title>
        <authorList>
            <person name="Poehlein A."/>
            <person name="Uhlig R."/>
            <person name="Fischer R."/>
            <person name="Bahl H."/>
            <person name="Daniel R."/>
        </authorList>
    </citation>
    <scope>NUCLEOTIDE SEQUENCE [LARGE SCALE GENOMIC DNA]</scope>
    <source>
        <strain evidence="2 3">DSM 2767</strain>
    </source>
</reference>
<dbReference type="AlphaFoldDB" id="A0A161YNU5"/>
<evidence type="ECO:0000256" key="1">
    <source>
        <dbReference type="SAM" id="Phobius"/>
    </source>
</evidence>
<feature type="transmembrane region" description="Helical" evidence="1">
    <location>
        <begin position="30"/>
        <end position="53"/>
    </location>
</feature>
<keyword evidence="3" id="KW-1185">Reference proteome</keyword>
<organism evidence="2 3">
    <name type="scientific">Clostridium magnum DSM 2767</name>
    <dbReference type="NCBI Taxonomy" id="1121326"/>
    <lineage>
        <taxon>Bacteria</taxon>
        <taxon>Bacillati</taxon>
        <taxon>Bacillota</taxon>
        <taxon>Clostridia</taxon>
        <taxon>Eubacteriales</taxon>
        <taxon>Clostridiaceae</taxon>
        <taxon>Clostridium</taxon>
    </lineage>
</organism>
<gene>
    <name evidence="2" type="ORF">CLMAG_22110</name>
</gene>